<evidence type="ECO:0008006" key="3">
    <source>
        <dbReference type="Google" id="ProtNLM"/>
    </source>
</evidence>
<dbReference type="InParanoid" id="A0A0C2ZZ11"/>
<name>A0A0C2ZZ11_9AGAM</name>
<proteinExistence type="predicted"/>
<keyword evidence="2" id="KW-1185">Reference proteome</keyword>
<dbReference type="Proteomes" id="UP000053989">
    <property type="component" value="Unassembled WGS sequence"/>
</dbReference>
<gene>
    <name evidence="1" type="ORF">SCLCIDRAFT_129977</name>
</gene>
<reference evidence="2" key="2">
    <citation type="submission" date="2015-01" db="EMBL/GenBank/DDBJ databases">
        <title>Evolutionary Origins and Diversification of the Mycorrhizal Mutualists.</title>
        <authorList>
            <consortium name="DOE Joint Genome Institute"/>
            <consortium name="Mycorrhizal Genomics Consortium"/>
            <person name="Kohler A."/>
            <person name="Kuo A."/>
            <person name="Nagy L.G."/>
            <person name="Floudas D."/>
            <person name="Copeland A."/>
            <person name="Barry K.W."/>
            <person name="Cichocki N."/>
            <person name="Veneault-Fourrey C."/>
            <person name="LaButti K."/>
            <person name="Lindquist E.A."/>
            <person name="Lipzen A."/>
            <person name="Lundell T."/>
            <person name="Morin E."/>
            <person name="Murat C."/>
            <person name="Riley R."/>
            <person name="Ohm R."/>
            <person name="Sun H."/>
            <person name="Tunlid A."/>
            <person name="Henrissat B."/>
            <person name="Grigoriev I.V."/>
            <person name="Hibbett D.S."/>
            <person name="Martin F."/>
        </authorList>
    </citation>
    <scope>NUCLEOTIDE SEQUENCE [LARGE SCALE GENOMIC DNA]</scope>
    <source>
        <strain evidence="2">Foug A</strain>
    </source>
</reference>
<organism evidence="1 2">
    <name type="scientific">Scleroderma citrinum Foug A</name>
    <dbReference type="NCBI Taxonomy" id="1036808"/>
    <lineage>
        <taxon>Eukaryota</taxon>
        <taxon>Fungi</taxon>
        <taxon>Dikarya</taxon>
        <taxon>Basidiomycota</taxon>
        <taxon>Agaricomycotina</taxon>
        <taxon>Agaricomycetes</taxon>
        <taxon>Agaricomycetidae</taxon>
        <taxon>Boletales</taxon>
        <taxon>Sclerodermatineae</taxon>
        <taxon>Sclerodermataceae</taxon>
        <taxon>Scleroderma</taxon>
    </lineage>
</organism>
<dbReference type="AlphaFoldDB" id="A0A0C2ZZ11"/>
<sequence>LTLPSGVEHDGADDDHPILIEGIACDEFEHFVSWIYHVAESQQPGVSSLVAILKVLHLWMIENSINWAINHLEQLGLPPAHKLELACMYTIPQWIAPAM</sequence>
<dbReference type="HOGENOM" id="CLU_2326464_0_0_1"/>
<reference evidence="1 2" key="1">
    <citation type="submission" date="2014-04" db="EMBL/GenBank/DDBJ databases">
        <authorList>
            <consortium name="DOE Joint Genome Institute"/>
            <person name="Kuo A."/>
            <person name="Kohler A."/>
            <person name="Nagy L.G."/>
            <person name="Floudas D."/>
            <person name="Copeland A."/>
            <person name="Barry K.W."/>
            <person name="Cichocki N."/>
            <person name="Veneault-Fourrey C."/>
            <person name="LaButti K."/>
            <person name="Lindquist E.A."/>
            <person name="Lipzen A."/>
            <person name="Lundell T."/>
            <person name="Morin E."/>
            <person name="Murat C."/>
            <person name="Sun H."/>
            <person name="Tunlid A."/>
            <person name="Henrissat B."/>
            <person name="Grigoriev I.V."/>
            <person name="Hibbett D.S."/>
            <person name="Martin F."/>
            <person name="Nordberg H.P."/>
            <person name="Cantor M.N."/>
            <person name="Hua S.X."/>
        </authorList>
    </citation>
    <scope>NUCLEOTIDE SEQUENCE [LARGE SCALE GENOMIC DNA]</scope>
    <source>
        <strain evidence="1 2">Foug A</strain>
    </source>
</reference>
<feature type="non-terminal residue" evidence="1">
    <location>
        <position position="1"/>
    </location>
</feature>
<evidence type="ECO:0000313" key="2">
    <source>
        <dbReference type="Proteomes" id="UP000053989"/>
    </source>
</evidence>
<dbReference type="OrthoDB" id="2675370at2759"/>
<dbReference type="EMBL" id="KN822097">
    <property type="protein sequence ID" value="KIM57677.1"/>
    <property type="molecule type" value="Genomic_DNA"/>
</dbReference>
<protein>
    <recommendedName>
        <fullName evidence="3">BTB domain-containing protein</fullName>
    </recommendedName>
</protein>
<accession>A0A0C2ZZ11</accession>
<evidence type="ECO:0000313" key="1">
    <source>
        <dbReference type="EMBL" id="KIM57677.1"/>
    </source>
</evidence>